<organism evidence="2">
    <name type="scientific">Eremomyces bilateralis CBS 781.70</name>
    <dbReference type="NCBI Taxonomy" id="1392243"/>
    <lineage>
        <taxon>Eukaryota</taxon>
        <taxon>Fungi</taxon>
        <taxon>Dikarya</taxon>
        <taxon>Ascomycota</taxon>
        <taxon>Pezizomycotina</taxon>
        <taxon>Dothideomycetes</taxon>
        <taxon>Dothideomycetes incertae sedis</taxon>
        <taxon>Eremomycetales</taxon>
        <taxon>Eremomycetaceae</taxon>
        <taxon>Eremomyces</taxon>
    </lineage>
</organism>
<keyword evidence="3" id="KW-1185">Reference proteome</keyword>
<dbReference type="InterPro" id="IPR023214">
    <property type="entry name" value="HAD_sf"/>
</dbReference>
<dbReference type="CDD" id="cd07501">
    <property type="entry name" value="HAD_MDP-1_like"/>
    <property type="match status" value="1"/>
</dbReference>
<proteinExistence type="predicted"/>
<dbReference type="PANTHER" id="PTHR17901">
    <property type="entry name" value="MAGNESIUM-DEPENDENT PHOSPHATASE 1 MDP1"/>
    <property type="match status" value="1"/>
</dbReference>
<evidence type="ECO:0000313" key="2">
    <source>
        <dbReference type="EMBL" id="KAF1813957.1"/>
    </source>
</evidence>
<accession>A0A6G1G7A3</accession>
<dbReference type="AlphaFoldDB" id="A0A6G1G7A3"/>
<reference evidence="4" key="3">
    <citation type="submission" date="2025-04" db="UniProtKB">
        <authorList>
            <consortium name="RefSeq"/>
        </authorList>
    </citation>
    <scope>IDENTIFICATION</scope>
    <source>
        <strain evidence="4">CBS 781.70</strain>
    </source>
</reference>
<reference evidence="4" key="2">
    <citation type="submission" date="2020-04" db="EMBL/GenBank/DDBJ databases">
        <authorList>
            <consortium name="NCBI Genome Project"/>
        </authorList>
    </citation>
    <scope>NUCLEOTIDE SEQUENCE</scope>
    <source>
        <strain evidence="4">CBS 781.70</strain>
    </source>
</reference>
<dbReference type="NCBIfam" id="TIGR01685">
    <property type="entry name" value="MDP-1"/>
    <property type="match status" value="1"/>
</dbReference>
<evidence type="ECO:0000313" key="3">
    <source>
        <dbReference type="Proteomes" id="UP000504638"/>
    </source>
</evidence>
<dbReference type="SFLD" id="SFLDS00003">
    <property type="entry name" value="Haloacid_Dehalogenase"/>
    <property type="match status" value="1"/>
</dbReference>
<dbReference type="Gene3D" id="3.40.50.1000">
    <property type="entry name" value="HAD superfamily/HAD-like"/>
    <property type="match status" value="1"/>
</dbReference>
<feature type="compositionally biased region" description="Low complexity" evidence="1">
    <location>
        <begin position="12"/>
        <end position="28"/>
    </location>
</feature>
<dbReference type="GeneID" id="54422364"/>
<dbReference type="InterPro" id="IPR035679">
    <property type="entry name" value="MDP-1_euk"/>
</dbReference>
<dbReference type="FunFam" id="3.40.50.1000:FF:000155">
    <property type="entry name" value="Putative magnesium dependent phosphatase"/>
    <property type="match status" value="1"/>
</dbReference>
<feature type="region of interest" description="Disordered" evidence="1">
    <location>
        <begin position="1"/>
        <end position="28"/>
    </location>
</feature>
<dbReference type="PANTHER" id="PTHR17901:SF14">
    <property type="entry name" value="MAGNESIUM-DEPENDENT PHOSPHATASE 1"/>
    <property type="match status" value="1"/>
</dbReference>
<evidence type="ECO:0000313" key="4">
    <source>
        <dbReference type="RefSeq" id="XP_033535588.1"/>
    </source>
</evidence>
<dbReference type="Pfam" id="PF12689">
    <property type="entry name" value="Acid_PPase"/>
    <property type="match status" value="1"/>
</dbReference>
<dbReference type="RefSeq" id="XP_033535588.1">
    <property type="nucleotide sequence ID" value="XM_033681794.1"/>
</dbReference>
<dbReference type="InterPro" id="IPR010036">
    <property type="entry name" value="MDP_1_eu_arc"/>
</dbReference>
<sequence length="214" mass="24507">MPRRWTSRIGSSKETSSSAPSAPEELPSTFTDGLTLPTLFVFDLDYTLWPFWVDTHVTPPLKAVEDGTKAKDRLGEQFAFYDQVSDILVGLRQSGIKIAAASRSQAPELAREMLRLLRISPDGLPSEKSIDFFDDLQIYSASKTTHFQKIHERTGIPYDEMLFFDDEMRNRDVETLGAIMYLVRDGVTREEVDNGVWSWRKRTKGDREKRVQEP</sequence>
<gene>
    <name evidence="2 4" type="ORF">P152DRAFT_481132</name>
</gene>
<dbReference type="SFLD" id="SFLDG01131">
    <property type="entry name" value="C1.5.2:_MDP_Like"/>
    <property type="match status" value="1"/>
</dbReference>
<protein>
    <submittedName>
        <fullName evidence="2 4">Magnesium-dependent phosphatase P8B7.31</fullName>
    </submittedName>
</protein>
<evidence type="ECO:0000256" key="1">
    <source>
        <dbReference type="SAM" id="MobiDB-lite"/>
    </source>
</evidence>
<dbReference type="InterPro" id="IPR036412">
    <property type="entry name" value="HAD-like_sf"/>
</dbReference>
<dbReference type="Proteomes" id="UP000504638">
    <property type="component" value="Unplaced"/>
</dbReference>
<dbReference type="OrthoDB" id="2865258at2759"/>
<dbReference type="GO" id="GO:0003993">
    <property type="term" value="F:acid phosphatase activity"/>
    <property type="evidence" value="ECO:0007669"/>
    <property type="project" value="TreeGrafter"/>
</dbReference>
<dbReference type="NCBIfam" id="TIGR01681">
    <property type="entry name" value="HAD-SF-IIIC"/>
    <property type="match status" value="1"/>
</dbReference>
<dbReference type="SUPFAM" id="SSF56784">
    <property type="entry name" value="HAD-like"/>
    <property type="match status" value="1"/>
</dbReference>
<dbReference type="InterPro" id="IPR010033">
    <property type="entry name" value="HAD_SF_ppase_IIIC"/>
</dbReference>
<reference evidence="2 4" key="1">
    <citation type="submission" date="2020-01" db="EMBL/GenBank/DDBJ databases">
        <authorList>
            <consortium name="DOE Joint Genome Institute"/>
            <person name="Haridas S."/>
            <person name="Albert R."/>
            <person name="Binder M."/>
            <person name="Bloem J."/>
            <person name="Labutti K."/>
            <person name="Salamov A."/>
            <person name="Andreopoulos B."/>
            <person name="Baker S.E."/>
            <person name="Barry K."/>
            <person name="Bills G."/>
            <person name="Bluhm B.H."/>
            <person name="Cannon C."/>
            <person name="Castanera R."/>
            <person name="Culley D.E."/>
            <person name="Daum C."/>
            <person name="Ezra D."/>
            <person name="Gonzalez J.B."/>
            <person name="Henrissat B."/>
            <person name="Kuo A."/>
            <person name="Liang C."/>
            <person name="Lipzen A."/>
            <person name="Lutzoni F."/>
            <person name="Magnuson J."/>
            <person name="Mondo S."/>
            <person name="Nolan M."/>
            <person name="Ohm R."/>
            <person name="Pangilinan J."/>
            <person name="Park H.-J."/>
            <person name="Ramirez L."/>
            <person name="Alfaro M."/>
            <person name="Sun H."/>
            <person name="Tritt A."/>
            <person name="Yoshinaga Y."/>
            <person name="Zwiers L.-H."/>
            <person name="Turgeon B.G."/>
            <person name="Goodwin S.B."/>
            <person name="Spatafora J.W."/>
            <person name="Crous P.W."/>
            <person name="Grigoriev I.V."/>
        </authorList>
    </citation>
    <scope>NUCLEOTIDE SEQUENCE</scope>
    <source>
        <strain evidence="2 4">CBS 781.70</strain>
    </source>
</reference>
<dbReference type="EMBL" id="ML975154">
    <property type="protein sequence ID" value="KAF1813957.1"/>
    <property type="molecule type" value="Genomic_DNA"/>
</dbReference>
<dbReference type="SFLD" id="SFLDG01129">
    <property type="entry name" value="C1.5:_HAD__Beta-PGM__Phosphata"/>
    <property type="match status" value="1"/>
</dbReference>
<name>A0A6G1G7A3_9PEZI</name>